<keyword evidence="3" id="KW-1185">Reference proteome</keyword>
<name>A0A841R7X8_9SPIO</name>
<dbReference type="InterPro" id="IPR045857">
    <property type="entry name" value="O16G_dom_2"/>
</dbReference>
<dbReference type="SMART" id="SM00642">
    <property type="entry name" value="Aamy"/>
    <property type="match status" value="1"/>
</dbReference>
<dbReference type="Proteomes" id="UP000587760">
    <property type="component" value="Unassembled WGS sequence"/>
</dbReference>
<dbReference type="EC" id="2.4.1.4" evidence="2"/>
<dbReference type="SUPFAM" id="SSF51445">
    <property type="entry name" value="(Trans)glycosidases"/>
    <property type="match status" value="1"/>
</dbReference>
<keyword evidence="2" id="KW-0328">Glycosyltransferase</keyword>
<organism evidence="2 3">
    <name type="scientific">Spirochaeta isovalerica</name>
    <dbReference type="NCBI Taxonomy" id="150"/>
    <lineage>
        <taxon>Bacteria</taxon>
        <taxon>Pseudomonadati</taxon>
        <taxon>Spirochaetota</taxon>
        <taxon>Spirochaetia</taxon>
        <taxon>Spirochaetales</taxon>
        <taxon>Spirochaetaceae</taxon>
        <taxon>Spirochaeta</taxon>
    </lineage>
</organism>
<accession>A0A841R7X8</accession>
<dbReference type="SUPFAM" id="SSF51011">
    <property type="entry name" value="Glycosyl hydrolase domain"/>
    <property type="match status" value="1"/>
</dbReference>
<dbReference type="AlphaFoldDB" id="A0A841R7X8"/>
<evidence type="ECO:0000313" key="3">
    <source>
        <dbReference type="Proteomes" id="UP000587760"/>
    </source>
</evidence>
<sequence>MWTDEKILEKIKRDVLAAYKDSKIYPEFEKGLNARFPSLWKNYFELYGHRFDCLYQLEDLIRMVAEEYAKRANLSHNERTAWFEKKNPVAIMLYVDLFNKNLSGLEKKLDYFKDLGVTAVHLMPLFRSPEGDNDGGYAVSDYKQVQPDLGTMEQLSDIAGKMRKRGIHLIVDFILNHTSDEHLWSRKARTGYPDYRDYYYIFDTREEADEYDRTLREIFPSVRKGSFTYLPEIEKWVWTTFNSFQWDLNYSNPAVFRDMSHQMLFLANRGVDVLRLDALAFTWKEKGTGCENLPKAHTLIRLFKNVAAIAAPGLSFLSEAIVHPDDVVKYISPEECELSYNPLQMATTWEALATRNTSLLQKTFSPRFHIPETCRWVNYIRCHDDIGWTFCDNDAASLGIDGYGHRKFLNAFYTGRFEGSFASGVPFQENLETGDARISGTLASMAGLEKALMSGDSDEVKMALDRIRLLSGFLLSLPGIPLIYSGDELAVLNDYSYLDNEEHRSDSRWIHRMPFPWDALEQDKKSPAMQILEYTKKMIRLRKDLSPFRGTMELIDTGSTNLIGFRLTDGSSHLIIIANFTERPTPVRLNTLRLYGGSYYFEDLLSNESLDSDIDVKPYGLLWLQEVFK</sequence>
<dbReference type="Gene3D" id="3.20.20.80">
    <property type="entry name" value="Glycosidases"/>
    <property type="match status" value="1"/>
</dbReference>
<dbReference type="Pfam" id="PF00128">
    <property type="entry name" value="Alpha-amylase"/>
    <property type="match status" value="1"/>
</dbReference>
<dbReference type="Gene3D" id="2.60.40.1180">
    <property type="entry name" value="Golgi alpha-mannosidase II"/>
    <property type="match status" value="1"/>
</dbReference>
<dbReference type="InterPro" id="IPR044077">
    <property type="entry name" value="Amylosucrase"/>
</dbReference>
<feature type="domain" description="Glycosyl hydrolase family 13 catalytic" evidence="1">
    <location>
        <begin position="92"/>
        <end position="542"/>
    </location>
</feature>
<dbReference type="InterPro" id="IPR013780">
    <property type="entry name" value="Glyco_hydro_b"/>
</dbReference>
<dbReference type="Gene3D" id="3.90.400.10">
    <property type="entry name" value="Oligo-1,6-glucosidase, Domain 2"/>
    <property type="match status" value="1"/>
</dbReference>
<evidence type="ECO:0000313" key="2">
    <source>
        <dbReference type="EMBL" id="MBB6478582.1"/>
    </source>
</evidence>
<comment type="caution">
    <text evidence="2">The sequence shown here is derived from an EMBL/GenBank/DDBJ whole genome shotgun (WGS) entry which is preliminary data.</text>
</comment>
<dbReference type="Gene3D" id="1.10.1740.10">
    <property type="match status" value="1"/>
</dbReference>
<protein>
    <submittedName>
        <fullName evidence="2">Amylosucrase</fullName>
        <ecNumber evidence="2">2.4.1.4</ecNumber>
    </submittedName>
</protein>
<proteinExistence type="predicted"/>
<dbReference type="PANTHER" id="PTHR10357:SF213">
    <property type="entry name" value="ALPHA AMYLASE CATALYTIC REGION"/>
    <property type="match status" value="1"/>
</dbReference>
<dbReference type="GO" id="GO:0005975">
    <property type="term" value="P:carbohydrate metabolic process"/>
    <property type="evidence" value="ECO:0007669"/>
    <property type="project" value="InterPro"/>
</dbReference>
<dbReference type="RefSeq" id="WP_184742559.1">
    <property type="nucleotide sequence ID" value="NZ_JACHGJ010000001.1"/>
</dbReference>
<reference evidence="2 3" key="1">
    <citation type="submission" date="2020-08" db="EMBL/GenBank/DDBJ databases">
        <title>Genomic Encyclopedia of Type Strains, Phase IV (KMG-IV): sequencing the most valuable type-strain genomes for metagenomic binning, comparative biology and taxonomic classification.</title>
        <authorList>
            <person name="Goeker M."/>
        </authorList>
    </citation>
    <scope>NUCLEOTIDE SEQUENCE [LARGE SCALE GENOMIC DNA]</scope>
    <source>
        <strain evidence="2 3">DSM 2461</strain>
    </source>
</reference>
<evidence type="ECO:0000259" key="1">
    <source>
        <dbReference type="SMART" id="SM00642"/>
    </source>
</evidence>
<dbReference type="PANTHER" id="PTHR10357">
    <property type="entry name" value="ALPHA-AMYLASE FAMILY MEMBER"/>
    <property type="match status" value="1"/>
</dbReference>
<dbReference type="CDD" id="cd11324">
    <property type="entry name" value="AmyAc_Amylosucrase"/>
    <property type="match status" value="1"/>
</dbReference>
<dbReference type="InterPro" id="IPR006047">
    <property type="entry name" value="GH13_cat_dom"/>
</dbReference>
<gene>
    <name evidence="2" type="ORF">HNR50_000215</name>
</gene>
<dbReference type="InterPro" id="IPR017853">
    <property type="entry name" value="GH"/>
</dbReference>
<keyword evidence="2" id="KW-0808">Transferase</keyword>
<dbReference type="GO" id="GO:0047669">
    <property type="term" value="F:amylosucrase activity"/>
    <property type="evidence" value="ECO:0007669"/>
    <property type="project" value="UniProtKB-EC"/>
</dbReference>
<dbReference type="EMBL" id="JACHGJ010000001">
    <property type="protein sequence ID" value="MBB6478582.1"/>
    <property type="molecule type" value="Genomic_DNA"/>
</dbReference>